<sequence>MSEYPVDYCVSYIRDAVPSKKQTPTSPPFPYPDTQIDSKTLVKLWIMEKGAIKAVPENVDAFRDQLAEYLKDKSDENIRASAMNVLCVIIFCGMTKQQRKDIKCYKRKPTDAIPQSLQIYELPLLKNMVELYGSPKMKEIEKALIQVADTYLKQYTIDMELDQKDSPSFMKLKWNLSNKSLNPR</sequence>
<evidence type="ECO:0000313" key="1">
    <source>
        <dbReference type="EMBL" id="KII66722.1"/>
    </source>
</evidence>
<proteinExistence type="predicted"/>
<comment type="caution">
    <text evidence="1">The sequence shown here is derived from an EMBL/GenBank/DDBJ whole genome shotgun (WGS) entry which is preliminary data.</text>
</comment>
<gene>
    <name evidence="2" type="ORF">RF11_07462</name>
    <name evidence="1" type="ORF">RF11_08707</name>
</gene>
<protein>
    <submittedName>
        <fullName evidence="1">Uncharacterized protein</fullName>
    </submittedName>
</protein>
<dbReference type="AlphaFoldDB" id="A0A0C2MYL4"/>
<organism evidence="1 3">
    <name type="scientific">Thelohanellus kitauei</name>
    <name type="common">Myxosporean</name>
    <dbReference type="NCBI Taxonomy" id="669202"/>
    <lineage>
        <taxon>Eukaryota</taxon>
        <taxon>Metazoa</taxon>
        <taxon>Cnidaria</taxon>
        <taxon>Myxozoa</taxon>
        <taxon>Myxosporea</taxon>
        <taxon>Bivalvulida</taxon>
        <taxon>Platysporina</taxon>
        <taxon>Myxobolidae</taxon>
        <taxon>Thelohanellus</taxon>
    </lineage>
</organism>
<accession>A0A0C2MYL4</accession>
<evidence type="ECO:0000313" key="2">
    <source>
        <dbReference type="EMBL" id="KII73679.1"/>
    </source>
</evidence>
<dbReference type="Proteomes" id="UP000031668">
    <property type="component" value="Unassembled WGS sequence"/>
</dbReference>
<name>A0A0C2MYL4_THEKT</name>
<keyword evidence="3" id="KW-1185">Reference proteome</keyword>
<dbReference type="EMBL" id="JWZT01003470">
    <property type="protein sequence ID" value="KII66722.1"/>
    <property type="molecule type" value="Genomic_DNA"/>
</dbReference>
<dbReference type="EMBL" id="JWZT01000713">
    <property type="protein sequence ID" value="KII73679.1"/>
    <property type="molecule type" value="Genomic_DNA"/>
</dbReference>
<evidence type="ECO:0000313" key="3">
    <source>
        <dbReference type="Proteomes" id="UP000031668"/>
    </source>
</evidence>
<reference evidence="1 3" key="1">
    <citation type="journal article" date="2014" name="Genome Biol. Evol.">
        <title>The genome of the myxosporean Thelohanellus kitauei shows adaptations to nutrient acquisition within its fish host.</title>
        <authorList>
            <person name="Yang Y."/>
            <person name="Xiong J."/>
            <person name="Zhou Z."/>
            <person name="Huo F."/>
            <person name="Miao W."/>
            <person name="Ran C."/>
            <person name="Liu Y."/>
            <person name="Zhang J."/>
            <person name="Feng J."/>
            <person name="Wang M."/>
            <person name="Wang M."/>
            <person name="Wang L."/>
            <person name="Yao B."/>
        </authorList>
    </citation>
    <scope>NUCLEOTIDE SEQUENCE [LARGE SCALE GENOMIC DNA]</scope>
    <source>
        <strain evidence="1">Wuqing</strain>
    </source>
</reference>